<dbReference type="GO" id="GO:0008047">
    <property type="term" value="F:enzyme activator activity"/>
    <property type="evidence" value="ECO:0007669"/>
    <property type="project" value="InterPro"/>
</dbReference>
<dbReference type="AlphaFoldDB" id="A0A9W2YHN8"/>
<name>A0A9W2YHN8_BIOGL</name>
<gene>
    <name evidence="3" type="primary">LOC106061497</name>
</gene>
<evidence type="ECO:0000313" key="2">
    <source>
        <dbReference type="Proteomes" id="UP001165740"/>
    </source>
</evidence>
<dbReference type="GO" id="GO:0016042">
    <property type="term" value="P:lipid catabolic process"/>
    <property type="evidence" value="ECO:0007669"/>
    <property type="project" value="InterPro"/>
</dbReference>
<reference evidence="3" key="1">
    <citation type="submission" date="2025-08" db="UniProtKB">
        <authorList>
            <consortium name="RefSeq"/>
        </authorList>
    </citation>
    <scope>IDENTIFICATION</scope>
</reference>
<dbReference type="RefSeq" id="XP_055862222.1">
    <property type="nucleotide sequence ID" value="XM_056006247.1"/>
</dbReference>
<dbReference type="OrthoDB" id="6428169at2759"/>
<accession>A0A9W2YHN8</accession>
<dbReference type="GeneID" id="106061497"/>
<keyword evidence="2" id="KW-1185">Reference proteome</keyword>
<evidence type="ECO:0000313" key="3">
    <source>
        <dbReference type="RefSeq" id="XP_055862222.1"/>
    </source>
</evidence>
<evidence type="ECO:0000256" key="1">
    <source>
        <dbReference type="SAM" id="SignalP"/>
    </source>
</evidence>
<dbReference type="Gene3D" id="2.10.80.10">
    <property type="entry name" value="Lipase, subunit A"/>
    <property type="match status" value="2"/>
</dbReference>
<dbReference type="GO" id="GO:0007586">
    <property type="term" value="P:digestion"/>
    <property type="evidence" value="ECO:0007669"/>
    <property type="project" value="InterPro"/>
</dbReference>
<organism evidence="2 3">
    <name type="scientific">Biomphalaria glabrata</name>
    <name type="common">Bloodfluke planorb</name>
    <name type="synonym">Freshwater snail</name>
    <dbReference type="NCBI Taxonomy" id="6526"/>
    <lineage>
        <taxon>Eukaryota</taxon>
        <taxon>Metazoa</taxon>
        <taxon>Spiralia</taxon>
        <taxon>Lophotrochozoa</taxon>
        <taxon>Mollusca</taxon>
        <taxon>Gastropoda</taxon>
        <taxon>Heterobranchia</taxon>
        <taxon>Euthyneura</taxon>
        <taxon>Panpulmonata</taxon>
        <taxon>Hygrophila</taxon>
        <taxon>Lymnaeoidea</taxon>
        <taxon>Planorbidae</taxon>
        <taxon>Biomphalaria</taxon>
    </lineage>
</organism>
<keyword evidence="1" id="KW-0732">Signal</keyword>
<dbReference type="OMA" id="CDTSSQC"/>
<dbReference type="Proteomes" id="UP001165740">
    <property type="component" value="Chromosome 12"/>
</dbReference>
<dbReference type="InterPro" id="IPR001981">
    <property type="entry name" value="Colipase"/>
</dbReference>
<feature type="signal peptide" evidence="1">
    <location>
        <begin position="1"/>
        <end position="20"/>
    </location>
</feature>
<sequence>MRLAYVVFCIASTLLHFSEAQKSQAKPCVTSADCGAAECCLSPAVFRGRRQTGGYCMPRGSNGNHCYVRNDQFVNHHFNTLYYNACPCVSEQHCEGTGMMEVPQGETGLCQADHKREASGACQSTKDCAADECCVSNIQPIGKKKRAAISFGGGTCQKLGKSGESCMVRVTAVTDMNLSCPCTTGLTCKGTGMFVVPLGETGACE</sequence>
<protein>
    <submittedName>
        <fullName evidence="3">Uncharacterized protein LOC106061497 isoform X1</fullName>
    </submittedName>
</protein>
<dbReference type="PANTHER" id="PTHR10041:SF5">
    <property type="entry name" value="LEUCINE-RICH COLIPASE-LIKE PROTEIN 1"/>
    <property type="match status" value="1"/>
</dbReference>
<feature type="chain" id="PRO_5040820941" evidence="1">
    <location>
        <begin position="21"/>
        <end position="205"/>
    </location>
</feature>
<dbReference type="PANTHER" id="PTHR10041">
    <property type="entry name" value="COLIPASE"/>
    <property type="match status" value="1"/>
</dbReference>
<proteinExistence type="predicted"/>
<dbReference type="GO" id="GO:0005576">
    <property type="term" value="C:extracellular region"/>
    <property type="evidence" value="ECO:0007669"/>
    <property type="project" value="InterPro"/>
</dbReference>